<organism evidence="2">
    <name type="scientific">Gokushovirinae environmental samples</name>
    <dbReference type="NCBI Taxonomy" id="1478972"/>
    <lineage>
        <taxon>Viruses</taxon>
        <taxon>Monodnaviria</taxon>
        <taxon>Sangervirae</taxon>
        <taxon>Phixviricota</taxon>
        <taxon>Malgrandaviricetes</taxon>
        <taxon>Petitvirales</taxon>
        <taxon>Microviridae</taxon>
        <taxon>environmental samples</taxon>
    </lineage>
</organism>
<feature type="compositionally biased region" description="Basic and acidic residues" evidence="1">
    <location>
        <begin position="125"/>
        <end position="135"/>
    </location>
</feature>
<name>A0A2R3UAW0_9VIRU</name>
<dbReference type="InterPro" id="IPR014131">
    <property type="entry name" value="Chlamydia_phage_Vp3"/>
</dbReference>
<feature type="region of interest" description="Disordered" evidence="1">
    <location>
        <begin position="125"/>
        <end position="157"/>
    </location>
</feature>
<sequence>MSLQYALENGRSKLYSAWNPNTIRVQADIHGASMTRQEFTDECDVNAIMRRYEASGIWPFQPQGVEPVYVDFYGMPDLQGAMASMIQAEEAFMRLPALVRKEFDNDAMRFVEYAQDGNNVDKLREWGLAEPKKPEPSPIEVRVVKDPESPPIAPAKV</sequence>
<protein>
    <submittedName>
        <fullName evidence="2">Portal protein</fullName>
    </submittedName>
</protein>
<evidence type="ECO:0000313" key="2">
    <source>
        <dbReference type="EMBL" id="AVQ10249.1"/>
    </source>
</evidence>
<reference evidence="2" key="1">
    <citation type="submission" date="2018-03" db="EMBL/GenBank/DDBJ databases">
        <title>Twenty-four Novel Viral Genomes identified from the Dushanzi Mud Volcanic Sediment in Xinjiang, China.</title>
        <authorList>
            <person name="Han L."/>
        </authorList>
    </citation>
    <scope>NUCLEOTIDE SEQUENCE</scope>
</reference>
<evidence type="ECO:0000256" key="1">
    <source>
        <dbReference type="SAM" id="MobiDB-lite"/>
    </source>
</evidence>
<accession>A0A2R3UAW0</accession>
<dbReference type="Pfam" id="PF09675">
    <property type="entry name" value="Chlamy_scaf"/>
    <property type="match status" value="1"/>
</dbReference>
<proteinExistence type="predicted"/>
<dbReference type="EMBL" id="MH029527">
    <property type="protein sequence ID" value="AVQ10249.1"/>
    <property type="molecule type" value="Genomic_DNA"/>
</dbReference>